<gene>
    <name evidence="2" type="ORF">GNLVRS02_ARAD1D24508g</name>
</gene>
<evidence type="ECO:0000256" key="1">
    <source>
        <dbReference type="SAM" id="MobiDB-lite"/>
    </source>
</evidence>
<feature type="region of interest" description="Disordered" evidence="1">
    <location>
        <begin position="1"/>
        <end position="26"/>
    </location>
</feature>
<reference evidence="2" key="2">
    <citation type="submission" date="2014-06" db="EMBL/GenBank/DDBJ databases">
        <title>The complete genome of Blastobotrys (Arxula) adeninivorans LS3 - a yeast of biotechnological interest.</title>
        <authorList>
            <person name="Kunze G."/>
            <person name="Gaillardin C."/>
            <person name="Czernicka M."/>
            <person name="Durrens P."/>
            <person name="Martin T."/>
            <person name="Boer E."/>
            <person name="Gabaldon T."/>
            <person name="Cruz J."/>
            <person name="Talla E."/>
            <person name="Marck C."/>
            <person name="Goffeau A."/>
            <person name="Barbe V."/>
            <person name="Baret P."/>
            <person name="Baronian K."/>
            <person name="Beier S."/>
            <person name="Bleykasten C."/>
            <person name="Bode R."/>
            <person name="Casaregola S."/>
            <person name="Despons L."/>
            <person name="Fairhead C."/>
            <person name="Giersberg M."/>
            <person name="Gierski P."/>
            <person name="Hahnel U."/>
            <person name="Hartmann A."/>
            <person name="Jankowska D."/>
            <person name="Jubin C."/>
            <person name="Jung P."/>
            <person name="Lafontaine I."/>
            <person name="Leh-Louis V."/>
            <person name="Lemaire M."/>
            <person name="Marcet-Houben M."/>
            <person name="Mascher M."/>
            <person name="Morel G."/>
            <person name="Richard G.-F."/>
            <person name="Riechen J."/>
            <person name="Sacerdot C."/>
            <person name="Sarkar A."/>
            <person name="Savel G."/>
            <person name="Schacherer J."/>
            <person name="Sherman D."/>
            <person name="Straub M.-L."/>
            <person name="Stein N."/>
            <person name="Thierry A."/>
            <person name="Trautwein-Schult A."/>
            <person name="Westhof E."/>
            <person name="Worch S."/>
            <person name="Dujon B."/>
            <person name="Souciet J.-L."/>
            <person name="Wincker P."/>
            <person name="Scholz U."/>
            <person name="Neuveglise N."/>
        </authorList>
    </citation>
    <scope>NUCLEOTIDE SEQUENCE</scope>
    <source>
        <strain evidence="2">LS3</strain>
    </source>
</reference>
<accession>A0A060TB21</accession>
<name>A0A060TB21_BLAAD</name>
<feature type="region of interest" description="Disordered" evidence="1">
    <location>
        <begin position="58"/>
        <end position="122"/>
    </location>
</feature>
<dbReference type="AlphaFoldDB" id="A0A060TB21"/>
<proteinExistence type="predicted"/>
<feature type="compositionally biased region" description="Polar residues" evidence="1">
    <location>
        <begin position="1"/>
        <end position="24"/>
    </location>
</feature>
<feature type="compositionally biased region" description="Low complexity" evidence="1">
    <location>
        <begin position="86"/>
        <end position="114"/>
    </location>
</feature>
<reference evidence="2" key="1">
    <citation type="submission" date="2014-02" db="EMBL/GenBank/DDBJ databases">
        <authorList>
            <person name="Genoscope - CEA"/>
        </authorList>
    </citation>
    <scope>NUCLEOTIDE SEQUENCE</scope>
    <source>
        <strain evidence="2">LS3</strain>
    </source>
</reference>
<sequence length="150" mass="16219">MAGIMSSCTNLRGLSPLEVSSKSNGLRFESRFRAVPRNRQSCDSYPVQYGSLLIETPRAARTVQTPTYEPTPKPESAQEHEEETYSLSRVHSRSSLRSVKSSKSTKSTKSHSSSTGCTCDEEGNGLARSVKLAPLPSCKCFNGSGSSVPL</sequence>
<dbReference type="EMBL" id="HG937694">
    <property type="protein sequence ID" value="CDP37999.1"/>
    <property type="molecule type" value="Genomic_DNA"/>
</dbReference>
<evidence type="ECO:0000313" key="2">
    <source>
        <dbReference type="EMBL" id="CDP37999.1"/>
    </source>
</evidence>
<protein>
    <submittedName>
        <fullName evidence="2">ARAD1D24508p</fullName>
    </submittedName>
</protein>
<organism evidence="2">
    <name type="scientific">Blastobotrys adeninivorans</name>
    <name type="common">Yeast</name>
    <name type="synonym">Arxula adeninivorans</name>
    <dbReference type="NCBI Taxonomy" id="409370"/>
    <lineage>
        <taxon>Eukaryota</taxon>
        <taxon>Fungi</taxon>
        <taxon>Dikarya</taxon>
        <taxon>Ascomycota</taxon>
        <taxon>Saccharomycotina</taxon>
        <taxon>Dipodascomycetes</taxon>
        <taxon>Dipodascales</taxon>
        <taxon>Trichomonascaceae</taxon>
        <taxon>Blastobotrys</taxon>
    </lineage>
</organism>